<dbReference type="Gene3D" id="3.30.1810.10">
    <property type="entry name" value="YdfO-like"/>
    <property type="match status" value="1"/>
</dbReference>
<accession>A0ABW3K481</accession>
<dbReference type="Proteomes" id="UP001597112">
    <property type="component" value="Unassembled WGS sequence"/>
</dbReference>
<sequence length="130" mass="14337">MFTLQSIKEAHAKVKSGGDFPRYIQDLKKLGVVSYENYVTDGHTQYFGSDNFTITSNPKYIAMPIASVSSTVVLKRDLVVHQQGGTDYLTFCKQAADAGVEKWTVDAIALTCTYYNKAGETMLTESIPVP</sequence>
<keyword evidence="2" id="KW-1185">Reference proteome</keyword>
<name>A0ABW3K481_9BACT</name>
<gene>
    <name evidence="1" type="ORF">ACFQ21_11780</name>
</gene>
<dbReference type="InterPro" id="IPR036696">
    <property type="entry name" value="YdfO-like_sf"/>
</dbReference>
<organism evidence="1 2">
    <name type="scientific">Ohtaekwangia kribbensis</name>
    <dbReference type="NCBI Taxonomy" id="688913"/>
    <lineage>
        <taxon>Bacteria</taxon>
        <taxon>Pseudomonadati</taxon>
        <taxon>Bacteroidota</taxon>
        <taxon>Cytophagia</taxon>
        <taxon>Cytophagales</taxon>
        <taxon>Fulvivirgaceae</taxon>
        <taxon>Ohtaekwangia</taxon>
    </lineage>
</organism>
<proteinExistence type="predicted"/>
<protein>
    <submittedName>
        <fullName evidence="1">DUF1398 domain-containing protein</fullName>
    </submittedName>
</protein>
<evidence type="ECO:0000313" key="2">
    <source>
        <dbReference type="Proteomes" id="UP001597112"/>
    </source>
</evidence>
<comment type="caution">
    <text evidence="1">The sequence shown here is derived from an EMBL/GenBank/DDBJ whole genome shotgun (WGS) entry which is preliminary data.</text>
</comment>
<dbReference type="Pfam" id="PF07166">
    <property type="entry name" value="DUF1398"/>
    <property type="match status" value="1"/>
</dbReference>
<evidence type="ECO:0000313" key="1">
    <source>
        <dbReference type="EMBL" id="MFD0999991.1"/>
    </source>
</evidence>
<dbReference type="EMBL" id="JBHTKA010000003">
    <property type="protein sequence ID" value="MFD0999991.1"/>
    <property type="molecule type" value="Genomic_DNA"/>
</dbReference>
<dbReference type="InterPro" id="IPR009833">
    <property type="entry name" value="DUF1398"/>
</dbReference>
<dbReference type="SUPFAM" id="SSF160419">
    <property type="entry name" value="YdfO-like"/>
    <property type="match status" value="1"/>
</dbReference>
<reference evidence="2" key="1">
    <citation type="journal article" date="2019" name="Int. J. Syst. Evol. Microbiol.">
        <title>The Global Catalogue of Microorganisms (GCM) 10K type strain sequencing project: providing services to taxonomists for standard genome sequencing and annotation.</title>
        <authorList>
            <consortium name="The Broad Institute Genomics Platform"/>
            <consortium name="The Broad Institute Genome Sequencing Center for Infectious Disease"/>
            <person name="Wu L."/>
            <person name="Ma J."/>
        </authorList>
    </citation>
    <scope>NUCLEOTIDE SEQUENCE [LARGE SCALE GENOMIC DNA]</scope>
    <source>
        <strain evidence="2">CCUG 58938</strain>
    </source>
</reference>
<dbReference type="RefSeq" id="WP_377579201.1">
    <property type="nucleotide sequence ID" value="NZ_JBHTKA010000003.1"/>
</dbReference>